<sequence>MGLRLTERNTITPSIPAGPSWNNSTLVQSSSVVTSMALRSTGSSLATTTTTKREFFTNSEQKEVEDVVSFYDDKVTQYANQEIQTVTLKTLLGLGRSGSSSHDQHQQGVAAGDLAINLDVARYARKELPVRLARLIKATQKLPFIVGTNPYIKRVYKLYYDSFQSITASPEEIRDKDDLDRFAALLKGLVESHADVVPMLSQGFLECKKYMAKEDIKRFLDDMIRARIGIRLIAEQAISLREQRHEHETSSVETPHDDIVGVVHTELRPADLIKTCASFVQELCDVNYGSSPEVVINGQTDTTFTYVPVHLEYILCELLKNAVRATVEHSQKMGRSALNPHGNGPDRHHPPTNRESGNSVVIVNQDDDQDVTKRPNEFGHPPVEVTIAQGDHEVTIRIRDHGGGISREDFDAIFDYSFTTVKNENDSSSEGSSSDDSPYGVDSIFKGVSRLAMQAGLGGPIAGLGFGLPLTRIYAQYFGGDMHLVSLQGYGCDVFLKLKQIDESLDDLQI</sequence>
<evidence type="ECO:0000256" key="1">
    <source>
        <dbReference type="ARBA" id="ARBA00006155"/>
    </source>
</evidence>
<dbReference type="GO" id="GO:0005759">
    <property type="term" value="C:mitochondrial matrix"/>
    <property type="evidence" value="ECO:0007669"/>
    <property type="project" value="UniProtKB-SubCell"/>
</dbReference>
<evidence type="ECO:0000313" key="12">
    <source>
        <dbReference type="Proteomes" id="UP000748756"/>
    </source>
</evidence>
<keyword evidence="12" id="KW-1185">Reference proteome</keyword>
<evidence type="ECO:0000256" key="7">
    <source>
        <dbReference type="ARBA" id="ARBA00023128"/>
    </source>
</evidence>
<proteinExistence type="inferred from homology"/>
<dbReference type="OrthoDB" id="3264224at2759"/>
<gene>
    <name evidence="11" type="ORF">BG015_002539</name>
</gene>
<keyword evidence="4 8" id="KW-0547">Nucleotide-binding</keyword>
<dbReference type="GO" id="GO:0004740">
    <property type="term" value="F:pyruvate dehydrogenase (acetyl-transferring) kinase activity"/>
    <property type="evidence" value="ECO:0007669"/>
    <property type="project" value="TreeGrafter"/>
</dbReference>
<feature type="region of interest" description="Disordered" evidence="9">
    <location>
        <begin position="330"/>
        <end position="359"/>
    </location>
</feature>
<evidence type="ECO:0000256" key="2">
    <source>
        <dbReference type="ARBA" id="ARBA00022553"/>
    </source>
</evidence>
<dbReference type="InterPro" id="IPR039028">
    <property type="entry name" value="BCKD/PDK"/>
</dbReference>
<evidence type="ECO:0000259" key="10">
    <source>
        <dbReference type="SMART" id="SM00387"/>
    </source>
</evidence>
<evidence type="ECO:0000256" key="9">
    <source>
        <dbReference type="SAM" id="MobiDB-lite"/>
    </source>
</evidence>
<dbReference type="InterPro" id="IPR003594">
    <property type="entry name" value="HATPase_dom"/>
</dbReference>
<evidence type="ECO:0000256" key="6">
    <source>
        <dbReference type="ARBA" id="ARBA00022840"/>
    </source>
</evidence>
<dbReference type="InterPro" id="IPR018955">
    <property type="entry name" value="BCDHK/PDK_N"/>
</dbReference>
<dbReference type="Pfam" id="PF10436">
    <property type="entry name" value="BCDHK_Adom3"/>
    <property type="match status" value="1"/>
</dbReference>
<dbReference type="PANTHER" id="PTHR11947">
    <property type="entry name" value="PYRUVATE DEHYDROGENASE KINASE"/>
    <property type="match status" value="1"/>
</dbReference>
<dbReference type="SUPFAM" id="SSF69012">
    <property type="entry name" value="alpha-ketoacid dehydrogenase kinase, N-terminal domain"/>
    <property type="match status" value="1"/>
</dbReference>
<dbReference type="PANTHER" id="PTHR11947:SF20">
    <property type="entry name" value="[3-METHYL-2-OXOBUTANOATE DEHYDROGENASE [LIPOAMIDE]] KINASE, MITOCHONDRIAL"/>
    <property type="match status" value="1"/>
</dbReference>
<dbReference type="SMART" id="SM00387">
    <property type="entry name" value="HATPase_c"/>
    <property type="match status" value="1"/>
</dbReference>
<dbReference type="Proteomes" id="UP000748756">
    <property type="component" value="Unassembled WGS sequence"/>
</dbReference>
<comment type="similarity">
    <text evidence="1 8">Belongs to the PDK/BCKDK protein kinase family.</text>
</comment>
<keyword evidence="5 8" id="KW-0418">Kinase</keyword>
<dbReference type="EMBL" id="JAAAUQ010000151">
    <property type="protein sequence ID" value="KAF9153822.1"/>
    <property type="molecule type" value="Genomic_DNA"/>
</dbReference>
<dbReference type="InterPro" id="IPR036890">
    <property type="entry name" value="HATPase_C_sf"/>
</dbReference>
<dbReference type="AlphaFoldDB" id="A0A9P5S5M7"/>
<keyword evidence="3 8" id="KW-0808">Transferase</keyword>
<comment type="caution">
    <text evidence="11">The sequence shown here is derived from an EMBL/GenBank/DDBJ whole genome shotgun (WGS) entry which is preliminary data.</text>
</comment>
<reference evidence="11" key="1">
    <citation type="journal article" date="2020" name="Fungal Divers.">
        <title>Resolving the Mortierellaceae phylogeny through synthesis of multi-gene phylogenetics and phylogenomics.</title>
        <authorList>
            <person name="Vandepol N."/>
            <person name="Liber J."/>
            <person name="Desiro A."/>
            <person name="Na H."/>
            <person name="Kennedy M."/>
            <person name="Barry K."/>
            <person name="Grigoriev I.V."/>
            <person name="Miller A.N."/>
            <person name="O'Donnell K."/>
            <person name="Stajich J.E."/>
            <person name="Bonito G."/>
        </authorList>
    </citation>
    <scope>NUCLEOTIDE SEQUENCE</scope>
    <source>
        <strain evidence="11">NRRL 6426</strain>
    </source>
</reference>
<evidence type="ECO:0000256" key="8">
    <source>
        <dbReference type="RuleBase" id="RU366032"/>
    </source>
</evidence>
<accession>A0A9P5S5M7</accession>
<dbReference type="GO" id="GO:0010906">
    <property type="term" value="P:regulation of glucose metabolic process"/>
    <property type="evidence" value="ECO:0007669"/>
    <property type="project" value="TreeGrafter"/>
</dbReference>
<dbReference type="GO" id="GO:0005524">
    <property type="term" value="F:ATP binding"/>
    <property type="evidence" value="ECO:0007669"/>
    <property type="project" value="UniProtKB-UniRule"/>
</dbReference>
<keyword evidence="7 8" id="KW-0496">Mitochondrion</keyword>
<dbReference type="InterPro" id="IPR036784">
    <property type="entry name" value="AK/P_DHK_N_sf"/>
</dbReference>
<protein>
    <recommendedName>
        <fullName evidence="8">Protein-serine/threonine kinase</fullName>
        <ecNumber evidence="8">2.7.11.-</ecNumber>
    </recommendedName>
</protein>
<dbReference type="SUPFAM" id="SSF55874">
    <property type="entry name" value="ATPase domain of HSP90 chaperone/DNA topoisomerase II/histidine kinase"/>
    <property type="match status" value="2"/>
</dbReference>
<name>A0A9P5S5M7_9FUNG</name>
<dbReference type="Gene3D" id="1.20.140.20">
    <property type="entry name" value="Alpha-ketoacid/pyruvate dehydrogenase kinase, N-terminal domain"/>
    <property type="match status" value="1"/>
</dbReference>
<dbReference type="Gene3D" id="3.30.565.10">
    <property type="entry name" value="Histidine kinase-like ATPase, C-terminal domain"/>
    <property type="match status" value="1"/>
</dbReference>
<keyword evidence="2" id="KW-0597">Phosphoprotein</keyword>
<evidence type="ECO:0000313" key="11">
    <source>
        <dbReference type="EMBL" id="KAF9153822.1"/>
    </source>
</evidence>
<dbReference type="EC" id="2.7.11.-" evidence="8"/>
<keyword evidence="6 8" id="KW-0067">ATP-binding</keyword>
<comment type="subcellular location">
    <subcellularLocation>
        <location evidence="8">Mitochondrion matrix</location>
    </subcellularLocation>
</comment>
<organism evidence="11 12">
    <name type="scientific">Linnemannia schmuckeri</name>
    <dbReference type="NCBI Taxonomy" id="64567"/>
    <lineage>
        <taxon>Eukaryota</taxon>
        <taxon>Fungi</taxon>
        <taxon>Fungi incertae sedis</taxon>
        <taxon>Mucoromycota</taxon>
        <taxon>Mortierellomycotina</taxon>
        <taxon>Mortierellomycetes</taxon>
        <taxon>Mortierellales</taxon>
        <taxon>Mortierellaceae</taxon>
        <taxon>Linnemannia</taxon>
    </lineage>
</organism>
<feature type="domain" description="Histidine kinase/HSP90-like ATPase" evidence="10">
    <location>
        <begin position="306"/>
        <end position="502"/>
    </location>
</feature>
<dbReference type="Pfam" id="PF02518">
    <property type="entry name" value="HATPase_c"/>
    <property type="match status" value="1"/>
</dbReference>
<evidence type="ECO:0000256" key="5">
    <source>
        <dbReference type="ARBA" id="ARBA00022777"/>
    </source>
</evidence>
<evidence type="ECO:0000256" key="3">
    <source>
        <dbReference type="ARBA" id="ARBA00022679"/>
    </source>
</evidence>
<evidence type="ECO:0000256" key="4">
    <source>
        <dbReference type="ARBA" id="ARBA00022741"/>
    </source>
</evidence>